<dbReference type="STRING" id="420890.LCGL_1742"/>
<evidence type="ECO:0000313" key="1">
    <source>
        <dbReference type="EMBL" id="BAK61202.1"/>
    </source>
</evidence>
<dbReference type="AlphaFoldDB" id="F9VFV1"/>
<evidence type="ECO:0000313" key="2">
    <source>
        <dbReference type="Proteomes" id="UP000008520"/>
    </source>
</evidence>
<reference evidence="1 2" key="1">
    <citation type="journal article" date="2011" name="PLoS ONE">
        <title>Complete genome sequence and comparative analysis of the fish pathogen Lactococcus garvieae.</title>
        <authorList>
            <person name="Morita H."/>
            <person name="Toh H."/>
            <person name="Oshima K."/>
            <person name="Yoshizaki M."/>
            <person name="Kawanishi M."/>
            <person name="Nakaya K."/>
            <person name="Suzuki T."/>
            <person name="Miyauchi E."/>
            <person name="Ishii Y."/>
            <person name="Tanabe S."/>
            <person name="Murakami M."/>
            <person name="Hattori M."/>
        </authorList>
    </citation>
    <scope>NUCLEOTIDE SEQUENCE [LARGE SCALE GENOMIC DNA]</scope>
    <source>
        <strain evidence="1 2">Lg2</strain>
    </source>
</reference>
<protein>
    <submittedName>
        <fullName evidence="1">Uncharacterized protein</fullName>
    </submittedName>
</protein>
<organism evidence="1 2">
    <name type="scientific">Lactococcus garvieae (strain Lg2)</name>
    <name type="common">Enterococcus seriolicida</name>
    <dbReference type="NCBI Taxonomy" id="420890"/>
    <lineage>
        <taxon>Bacteria</taxon>
        <taxon>Bacillati</taxon>
        <taxon>Bacillota</taxon>
        <taxon>Bacilli</taxon>
        <taxon>Lactobacillales</taxon>
        <taxon>Streptococcaceae</taxon>
        <taxon>Lactococcus</taxon>
    </lineage>
</organism>
<dbReference type="RefSeq" id="WP_014025397.1">
    <property type="nucleotide sequence ID" value="NC_017490.1"/>
</dbReference>
<dbReference type="Proteomes" id="UP000008520">
    <property type="component" value="Chromosome"/>
</dbReference>
<dbReference type="HOGENOM" id="CLU_2880200_0_0_9"/>
<proteinExistence type="predicted"/>
<name>F9VFV1_LACGL</name>
<dbReference type="EMBL" id="AP009333">
    <property type="protein sequence ID" value="BAK61202.1"/>
    <property type="molecule type" value="Genomic_DNA"/>
</dbReference>
<accession>F9VFV1</accession>
<gene>
    <name evidence="1" type="ordered locus">LCGL_1742</name>
</gene>
<sequence length="63" mass="7469">MIELQEVTKKFGKHQIFDRYSLSISADNLEELHSKKSKLDLKLQNLRDFLIDPDSYKVEVIME</sequence>
<dbReference type="KEGG" id="lgv:LCGL_1742"/>
<keyword evidence="2" id="KW-1185">Reference proteome</keyword>
<dbReference type="PATRIC" id="fig|420890.5.peg.1717"/>